<evidence type="ECO:0000256" key="1">
    <source>
        <dbReference type="ARBA" id="ARBA00004651"/>
    </source>
</evidence>
<name>A0A1C5G8M1_MICEH</name>
<dbReference type="GO" id="GO:0005886">
    <property type="term" value="C:plasma membrane"/>
    <property type="evidence" value="ECO:0007669"/>
    <property type="project" value="UniProtKB-SubCell"/>
</dbReference>
<feature type="transmembrane region" description="Helical" evidence="6">
    <location>
        <begin position="372"/>
        <end position="392"/>
    </location>
</feature>
<comment type="subcellular location">
    <subcellularLocation>
        <location evidence="1">Cell membrane</location>
        <topology evidence="1">Multi-pass membrane protein</topology>
    </subcellularLocation>
</comment>
<dbReference type="GeneID" id="95802306"/>
<evidence type="ECO:0000313" key="7">
    <source>
        <dbReference type="EMBL" id="SCG16244.1"/>
    </source>
</evidence>
<dbReference type="InterPro" id="IPR036259">
    <property type="entry name" value="MFS_trans_sf"/>
</dbReference>
<feature type="transmembrane region" description="Helical" evidence="6">
    <location>
        <begin position="253"/>
        <end position="273"/>
    </location>
</feature>
<dbReference type="PRINTS" id="PR01988">
    <property type="entry name" value="EXPORTERBACE"/>
</dbReference>
<dbReference type="InterPro" id="IPR022324">
    <property type="entry name" value="Bacilysin_exporter_BacE_put"/>
</dbReference>
<dbReference type="EMBL" id="LT607733">
    <property type="protein sequence ID" value="SCG16244.1"/>
    <property type="molecule type" value="Genomic_DNA"/>
</dbReference>
<feature type="transmembrane region" description="Helical" evidence="6">
    <location>
        <begin position="155"/>
        <end position="175"/>
    </location>
</feature>
<feature type="transmembrane region" description="Helical" evidence="6">
    <location>
        <begin position="285"/>
        <end position="302"/>
    </location>
</feature>
<protein>
    <submittedName>
        <fullName evidence="7">Predicted arabinose efflux permease, MFS family</fullName>
    </submittedName>
</protein>
<feature type="transmembrane region" description="Helical" evidence="6">
    <location>
        <begin position="51"/>
        <end position="70"/>
    </location>
</feature>
<organism evidence="7 8">
    <name type="scientific">Micromonospora echinofusca</name>
    <dbReference type="NCBI Taxonomy" id="47858"/>
    <lineage>
        <taxon>Bacteria</taxon>
        <taxon>Bacillati</taxon>
        <taxon>Actinomycetota</taxon>
        <taxon>Actinomycetes</taxon>
        <taxon>Micromonosporales</taxon>
        <taxon>Micromonosporaceae</taxon>
        <taxon>Micromonospora</taxon>
    </lineage>
</organism>
<accession>A0A1C5G8M1</accession>
<feature type="transmembrane region" description="Helical" evidence="6">
    <location>
        <begin position="21"/>
        <end position="39"/>
    </location>
</feature>
<dbReference type="Pfam" id="PF07690">
    <property type="entry name" value="MFS_1"/>
    <property type="match status" value="1"/>
</dbReference>
<reference evidence="7 8" key="1">
    <citation type="submission" date="2016-06" db="EMBL/GenBank/DDBJ databases">
        <authorList>
            <person name="Kjaerup R.B."/>
            <person name="Dalgaard T.S."/>
            <person name="Juul-Madsen H.R."/>
        </authorList>
    </citation>
    <scope>NUCLEOTIDE SEQUENCE [LARGE SCALE GENOMIC DNA]</scope>
    <source>
        <strain evidence="7 8">DSM 43913</strain>
    </source>
</reference>
<dbReference type="Proteomes" id="UP000198251">
    <property type="component" value="Chromosome I"/>
</dbReference>
<keyword evidence="4 6" id="KW-1133">Transmembrane helix</keyword>
<dbReference type="GO" id="GO:0022857">
    <property type="term" value="F:transmembrane transporter activity"/>
    <property type="evidence" value="ECO:0007669"/>
    <property type="project" value="InterPro"/>
</dbReference>
<evidence type="ECO:0000256" key="3">
    <source>
        <dbReference type="ARBA" id="ARBA00022692"/>
    </source>
</evidence>
<evidence type="ECO:0000256" key="4">
    <source>
        <dbReference type="ARBA" id="ARBA00022989"/>
    </source>
</evidence>
<gene>
    <name evidence="7" type="ORF">GA0070610_2503</name>
</gene>
<proteinExistence type="predicted"/>
<dbReference type="Gene3D" id="1.20.1250.20">
    <property type="entry name" value="MFS general substrate transporter like domains"/>
    <property type="match status" value="1"/>
</dbReference>
<dbReference type="RefSeq" id="WP_157747131.1">
    <property type="nucleotide sequence ID" value="NZ_JBFAAC010000005.1"/>
</dbReference>
<dbReference type="SUPFAM" id="SSF103473">
    <property type="entry name" value="MFS general substrate transporter"/>
    <property type="match status" value="1"/>
</dbReference>
<dbReference type="PANTHER" id="PTHR23513:SF11">
    <property type="entry name" value="STAPHYLOFERRIN A TRANSPORTER"/>
    <property type="match status" value="1"/>
</dbReference>
<sequence>MRDDLRILADRSYRMLFLARTLSLLGSAVIPVALAFAVLDAPGGSATDLGLVLAARSLAQVALLLYGGVLADRMNRFRLMVGSDLLAFAAQAVLTVVFVTGRPSLPVVVALSAVNGAAAALFLPASRGVVPQVVAPEQLQSANALLRLSRNSTTIGGAALAGVLVAAFGAGWALAVPAATFLGSALLLAGVRVAHPGRAATSTLLADLREGWREFTSRSWVWLVVVQFAFVNGCFSAIYVLGPLTAKEQLGGATAWSMIVTAQAVGLVGGSLVAMRIRPRRPMRVAVLATFGFLPPFALIAAGAPVWLIAASMLVNGVCVDIFEVLWDTALQNHVPNEALSRISSYDAMGSFVLGPLCLAVVGPVAERIGVPQTLVIAGGVLGLVTVATFSARSVRQLPARVPDAQPAKV</sequence>
<feature type="transmembrane region" description="Helical" evidence="6">
    <location>
        <begin position="220"/>
        <end position="241"/>
    </location>
</feature>
<keyword evidence="2" id="KW-1003">Cell membrane</keyword>
<evidence type="ECO:0000313" key="8">
    <source>
        <dbReference type="Proteomes" id="UP000198251"/>
    </source>
</evidence>
<dbReference type="PANTHER" id="PTHR23513">
    <property type="entry name" value="INTEGRAL MEMBRANE EFFLUX PROTEIN-RELATED"/>
    <property type="match status" value="1"/>
</dbReference>
<evidence type="ECO:0000256" key="6">
    <source>
        <dbReference type="SAM" id="Phobius"/>
    </source>
</evidence>
<keyword evidence="5 6" id="KW-0472">Membrane</keyword>
<dbReference type="AlphaFoldDB" id="A0A1C5G8M1"/>
<keyword evidence="3 6" id="KW-0812">Transmembrane</keyword>
<evidence type="ECO:0000256" key="5">
    <source>
        <dbReference type="ARBA" id="ARBA00023136"/>
    </source>
</evidence>
<dbReference type="InterPro" id="IPR011701">
    <property type="entry name" value="MFS"/>
</dbReference>
<dbReference type="CDD" id="cd06173">
    <property type="entry name" value="MFS_MefA_like"/>
    <property type="match status" value="1"/>
</dbReference>
<keyword evidence="8" id="KW-1185">Reference proteome</keyword>
<evidence type="ECO:0000256" key="2">
    <source>
        <dbReference type="ARBA" id="ARBA00022475"/>
    </source>
</evidence>